<dbReference type="AlphaFoldDB" id="A0A4C1TZ77"/>
<protein>
    <submittedName>
        <fullName evidence="1">Uncharacterized protein</fullName>
    </submittedName>
</protein>
<dbReference type="EMBL" id="BGZK01000102">
    <property type="protein sequence ID" value="GBP18906.1"/>
    <property type="molecule type" value="Genomic_DNA"/>
</dbReference>
<organism evidence="1 2">
    <name type="scientific">Eumeta variegata</name>
    <name type="common">Bagworm moth</name>
    <name type="synonym">Eumeta japonica</name>
    <dbReference type="NCBI Taxonomy" id="151549"/>
    <lineage>
        <taxon>Eukaryota</taxon>
        <taxon>Metazoa</taxon>
        <taxon>Ecdysozoa</taxon>
        <taxon>Arthropoda</taxon>
        <taxon>Hexapoda</taxon>
        <taxon>Insecta</taxon>
        <taxon>Pterygota</taxon>
        <taxon>Neoptera</taxon>
        <taxon>Endopterygota</taxon>
        <taxon>Lepidoptera</taxon>
        <taxon>Glossata</taxon>
        <taxon>Ditrysia</taxon>
        <taxon>Tineoidea</taxon>
        <taxon>Psychidae</taxon>
        <taxon>Oiketicinae</taxon>
        <taxon>Eumeta</taxon>
    </lineage>
</organism>
<name>A0A4C1TZ77_EUMVA</name>
<evidence type="ECO:0000313" key="1">
    <source>
        <dbReference type="EMBL" id="GBP18906.1"/>
    </source>
</evidence>
<keyword evidence="2" id="KW-1185">Reference proteome</keyword>
<proteinExistence type="predicted"/>
<comment type="caution">
    <text evidence="1">The sequence shown here is derived from an EMBL/GenBank/DDBJ whole genome shotgun (WGS) entry which is preliminary data.</text>
</comment>
<reference evidence="1 2" key="1">
    <citation type="journal article" date="2019" name="Commun. Biol.">
        <title>The bagworm genome reveals a unique fibroin gene that provides high tensile strength.</title>
        <authorList>
            <person name="Kono N."/>
            <person name="Nakamura H."/>
            <person name="Ohtoshi R."/>
            <person name="Tomita M."/>
            <person name="Numata K."/>
            <person name="Arakawa K."/>
        </authorList>
    </citation>
    <scope>NUCLEOTIDE SEQUENCE [LARGE SCALE GENOMIC DNA]</scope>
</reference>
<accession>A0A4C1TZ77</accession>
<gene>
    <name evidence="1" type="ORF">EVAR_20438_1</name>
</gene>
<dbReference type="Proteomes" id="UP000299102">
    <property type="component" value="Unassembled WGS sequence"/>
</dbReference>
<sequence>MPSTFDVEASDRRSIMIWIIVTNEGGSSLRVRGCHTYEVQSGLASKTQPRGVKEVMTPFLRSLRGIMTFATDSCSNLSDSPDPSVGV</sequence>
<evidence type="ECO:0000313" key="2">
    <source>
        <dbReference type="Proteomes" id="UP000299102"/>
    </source>
</evidence>